<feature type="transmembrane region" description="Helical" evidence="5">
    <location>
        <begin position="353"/>
        <end position="370"/>
    </location>
</feature>
<dbReference type="EMBL" id="CAJFCJ010000025">
    <property type="protein sequence ID" value="CAD5125231.1"/>
    <property type="molecule type" value="Genomic_DNA"/>
</dbReference>
<dbReference type="PROSITE" id="PS50850">
    <property type="entry name" value="MFS"/>
    <property type="match status" value="1"/>
</dbReference>
<evidence type="ECO:0000256" key="1">
    <source>
        <dbReference type="ARBA" id="ARBA00004141"/>
    </source>
</evidence>
<evidence type="ECO:0000256" key="4">
    <source>
        <dbReference type="ARBA" id="ARBA00023136"/>
    </source>
</evidence>
<keyword evidence="4 5" id="KW-0472">Membrane</keyword>
<feature type="transmembrane region" description="Helical" evidence="5">
    <location>
        <begin position="206"/>
        <end position="226"/>
    </location>
</feature>
<feature type="transmembrane region" description="Helical" evidence="5">
    <location>
        <begin position="411"/>
        <end position="431"/>
    </location>
</feature>
<evidence type="ECO:0000256" key="2">
    <source>
        <dbReference type="ARBA" id="ARBA00022692"/>
    </source>
</evidence>
<evidence type="ECO:0000259" key="6">
    <source>
        <dbReference type="PROSITE" id="PS50850"/>
    </source>
</evidence>
<dbReference type="Proteomes" id="UP000549394">
    <property type="component" value="Unassembled WGS sequence"/>
</dbReference>
<feature type="domain" description="Major facilitator superfamily (MFS) profile" evidence="6">
    <location>
        <begin position="109"/>
        <end position="529"/>
    </location>
</feature>
<feature type="transmembrane region" description="Helical" evidence="5">
    <location>
        <begin position="15"/>
        <end position="36"/>
    </location>
</feature>
<proteinExistence type="predicted"/>
<comment type="caution">
    <text evidence="7">The sequence shown here is derived from an EMBL/GenBank/DDBJ whole genome shotgun (WGS) entry which is preliminary data.</text>
</comment>
<organism evidence="7 8">
    <name type="scientific">Dimorphilus gyrociliatus</name>
    <dbReference type="NCBI Taxonomy" id="2664684"/>
    <lineage>
        <taxon>Eukaryota</taxon>
        <taxon>Metazoa</taxon>
        <taxon>Spiralia</taxon>
        <taxon>Lophotrochozoa</taxon>
        <taxon>Annelida</taxon>
        <taxon>Polychaeta</taxon>
        <taxon>Polychaeta incertae sedis</taxon>
        <taxon>Dinophilidae</taxon>
        <taxon>Dimorphilus</taxon>
    </lineage>
</organism>
<dbReference type="Pfam" id="PF00083">
    <property type="entry name" value="Sugar_tr"/>
    <property type="match status" value="1"/>
</dbReference>
<keyword evidence="3 5" id="KW-1133">Transmembrane helix</keyword>
<dbReference type="SUPFAM" id="SSF103473">
    <property type="entry name" value="MFS general substrate transporter"/>
    <property type="match status" value="1"/>
</dbReference>
<dbReference type="InterPro" id="IPR005828">
    <property type="entry name" value="MFS_sugar_transport-like"/>
</dbReference>
<feature type="transmembrane region" description="Helical" evidence="5">
    <location>
        <begin position="266"/>
        <end position="283"/>
    </location>
</feature>
<gene>
    <name evidence="7" type="ORF">DGYR_LOCUS12644</name>
</gene>
<feature type="transmembrane region" description="Helical" evidence="5">
    <location>
        <begin position="238"/>
        <end position="260"/>
    </location>
</feature>
<evidence type="ECO:0000256" key="5">
    <source>
        <dbReference type="SAM" id="Phobius"/>
    </source>
</evidence>
<name>A0A7I8WAS4_9ANNE</name>
<accession>A0A7I8WAS4</accession>
<comment type="subcellular location">
    <subcellularLocation>
        <location evidence="1">Membrane</location>
        <topology evidence="1">Multi-pass membrane protein</topology>
    </subcellularLocation>
</comment>
<dbReference type="OrthoDB" id="5141738at2759"/>
<dbReference type="InterPro" id="IPR036259">
    <property type="entry name" value="MFS_trans_sf"/>
</dbReference>
<evidence type="ECO:0000313" key="8">
    <source>
        <dbReference type="Proteomes" id="UP000549394"/>
    </source>
</evidence>
<dbReference type="AlphaFoldDB" id="A0A7I8WAS4"/>
<dbReference type="Gene3D" id="1.20.1250.20">
    <property type="entry name" value="MFS general substrate transporter like domains"/>
    <property type="match status" value="1"/>
</dbReference>
<dbReference type="GO" id="GO:0022857">
    <property type="term" value="F:transmembrane transporter activity"/>
    <property type="evidence" value="ECO:0007669"/>
    <property type="project" value="InterPro"/>
</dbReference>
<evidence type="ECO:0000313" key="7">
    <source>
        <dbReference type="EMBL" id="CAD5125231.1"/>
    </source>
</evidence>
<evidence type="ECO:0000256" key="3">
    <source>
        <dbReference type="ARBA" id="ARBA00022989"/>
    </source>
</evidence>
<sequence>MEFDDVFKYIGEIGFYQIIAFLTLGAGEFFGVEALVMNFVGDKQDHWCNVKELSGLSFERQKLIAIPKITESGSSKLVNSKCDMFPLNYSQFSFDDLLRWNDSDRRRVESMFPNKNSYISCNDGWVFDQGLLLSTIASKWNLVCKKSWMVRLTSTIYMFGRFFGAISCGVLSDKIGRKYTVIIYLFFKIGGGFLATYAPNYPLFCIGRYIIAIGTTGSNLAAYVYLSEITGKSYRAAIGVTWQMLFAFGYATLPGIAFFLRDHVRLQLVITAPAIILFGYFFFMDESPRWLISQGRFEEAKQIVEKIATINRKQLPEDLNFSHPASDDKEKVMETRKGTVKDILVYPNLRKKTLILCFIWFTCSLMYYGLSLNIGTIAGSIYLNTFLLGIVEVPALTLGIYLMGRVGRKPTVASACLFAGLSGFILIPLILTDAPSASRTAMSILGKASISMAFAAIYVYTVELMPTGVRNVGIGFTSMNARIAGMAAPYVGGQLSDIWKPFPTTIFGVFATGTGILTLLLPETLNKTLPETIEEGESFGKKVKKSQVEDITGKQAEANLKLEEKY</sequence>
<dbReference type="GO" id="GO:0016020">
    <property type="term" value="C:membrane"/>
    <property type="evidence" value="ECO:0007669"/>
    <property type="project" value="UniProtKB-SubCell"/>
</dbReference>
<reference evidence="7 8" key="1">
    <citation type="submission" date="2020-08" db="EMBL/GenBank/DDBJ databases">
        <authorList>
            <person name="Hejnol A."/>
        </authorList>
    </citation>
    <scope>NUCLEOTIDE SEQUENCE [LARGE SCALE GENOMIC DNA]</scope>
</reference>
<feature type="transmembrane region" description="Helical" evidence="5">
    <location>
        <begin position="382"/>
        <end position="404"/>
    </location>
</feature>
<keyword evidence="2 5" id="KW-0812">Transmembrane</keyword>
<dbReference type="CDD" id="cd17317">
    <property type="entry name" value="MFS_SLC22"/>
    <property type="match status" value="1"/>
</dbReference>
<feature type="transmembrane region" description="Helical" evidence="5">
    <location>
        <begin position="181"/>
        <end position="200"/>
    </location>
</feature>
<dbReference type="InterPro" id="IPR020846">
    <property type="entry name" value="MFS_dom"/>
</dbReference>
<dbReference type="PANTHER" id="PTHR24064">
    <property type="entry name" value="SOLUTE CARRIER FAMILY 22 MEMBER"/>
    <property type="match status" value="1"/>
</dbReference>
<keyword evidence="8" id="KW-1185">Reference proteome</keyword>
<protein>
    <submittedName>
        <fullName evidence="7">DgyrCDS13471</fullName>
    </submittedName>
</protein>